<dbReference type="EMBL" id="JAABOQ010000001">
    <property type="protein sequence ID" value="NER15616.1"/>
    <property type="molecule type" value="Genomic_DNA"/>
</dbReference>
<dbReference type="InterPro" id="IPR007372">
    <property type="entry name" value="Lipid/polyisoprenoid-bd_YceI"/>
</dbReference>
<accession>A0A6M0CCU2</accession>
<evidence type="ECO:0000259" key="2">
    <source>
        <dbReference type="SMART" id="SM00867"/>
    </source>
</evidence>
<dbReference type="PANTHER" id="PTHR34406">
    <property type="entry name" value="PROTEIN YCEI"/>
    <property type="match status" value="1"/>
</dbReference>
<dbReference type="SMART" id="SM00867">
    <property type="entry name" value="YceI"/>
    <property type="match status" value="1"/>
</dbReference>
<dbReference type="SUPFAM" id="SSF101874">
    <property type="entry name" value="YceI-like"/>
    <property type="match status" value="1"/>
</dbReference>
<feature type="domain" description="Lipid/polyisoprenoid-binding YceI-like" evidence="2">
    <location>
        <begin position="24"/>
        <end position="173"/>
    </location>
</feature>
<evidence type="ECO:0000313" key="3">
    <source>
        <dbReference type="EMBL" id="NER15616.1"/>
    </source>
</evidence>
<evidence type="ECO:0000313" key="4">
    <source>
        <dbReference type="Proteomes" id="UP000474296"/>
    </source>
</evidence>
<sequence length="173" mass="19436">MKNIASIFGILAFVILSSISNPINAQVDDEKASITFLFVSKDVEGTINDLKTDIKIDESVVSNSYMKGSVGVTTIKTGNFLRDGHLMWKKYFYEKAFPKIEFESTAVSEENGKLIVTGILTLKETSKTVEIEFEKNGDSLKGETTINCYDFGVKIDKNRDDNEVKVYFDFPMK</sequence>
<dbReference type="Proteomes" id="UP000474296">
    <property type="component" value="Unassembled WGS sequence"/>
</dbReference>
<gene>
    <name evidence="3" type="ORF">GWK10_00240</name>
</gene>
<dbReference type="InterPro" id="IPR036761">
    <property type="entry name" value="TTHA0802/YceI-like_sf"/>
</dbReference>
<feature type="signal peptide" evidence="1">
    <location>
        <begin position="1"/>
        <end position="25"/>
    </location>
</feature>
<name>A0A6M0CCU2_9FLAO</name>
<dbReference type="PANTHER" id="PTHR34406:SF1">
    <property type="entry name" value="PROTEIN YCEI"/>
    <property type="match status" value="1"/>
</dbReference>
<proteinExistence type="predicted"/>
<keyword evidence="4" id="KW-1185">Reference proteome</keyword>
<keyword evidence="1" id="KW-0732">Signal</keyword>
<dbReference type="RefSeq" id="WP_164028893.1">
    <property type="nucleotide sequence ID" value="NZ_JAABOQ010000001.1"/>
</dbReference>
<dbReference type="Gene3D" id="2.40.128.110">
    <property type="entry name" value="Lipid/polyisoprenoid-binding, YceI-like"/>
    <property type="match status" value="1"/>
</dbReference>
<dbReference type="Pfam" id="PF04264">
    <property type="entry name" value="YceI"/>
    <property type="match status" value="1"/>
</dbReference>
<reference evidence="3 4" key="1">
    <citation type="submission" date="2020-01" db="EMBL/GenBank/DDBJ databases">
        <title>Spongiivirga citrea KCTC 32990T.</title>
        <authorList>
            <person name="Wang G."/>
        </authorList>
    </citation>
    <scope>NUCLEOTIDE SEQUENCE [LARGE SCALE GENOMIC DNA]</scope>
    <source>
        <strain evidence="3 4">KCTC 32990</strain>
    </source>
</reference>
<protein>
    <submittedName>
        <fullName evidence="3">Polyisoprenoid-binding protein</fullName>
    </submittedName>
</protein>
<feature type="chain" id="PRO_5027080292" evidence="1">
    <location>
        <begin position="26"/>
        <end position="173"/>
    </location>
</feature>
<organism evidence="3 4">
    <name type="scientific">Spongiivirga citrea</name>
    <dbReference type="NCBI Taxonomy" id="1481457"/>
    <lineage>
        <taxon>Bacteria</taxon>
        <taxon>Pseudomonadati</taxon>
        <taxon>Bacteroidota</taxon>
        <taxon>Flavobacteriia</taxon>
        <taxon>Flavobacteriales</taxon>
        <taxon>Flavobacteriaceae</taxon>
        <taxon>Spongiivirga</taxon>
    </lineage>
</organism>
<comment type="caution">
    <text evidence="3">The sequence shown here is derived from an EMBL/GenBank/DDBJ whole genome shotgun (WGS) entry which is preliminary data.</text>
</comment>
<evidence type="ECO:0000256" key="1">
    <source>
        <dbReference type="SAM" id="SignalP"/>
    </source>
</evidence>
<dbReference type="AlphaFoldDB" id="A0A6M0CCU2"/>